<reference evidence="3 4" key="1">
    <citation type="submission" date="2019-01" db="EMBL/GenBank/DDBJ databases">
        <title>Lujinxingia litoralis gen. nov., sp. nov. and Lujinxingia sediminis gen. nov., sp. nov., new members in the order Bradymonadales, isolated from coastal sediment.</title>
        <authorList>
            <person name="Li C.-M."/>
        </authorList>
    </citation>
    <scope>NUCLEOTIDE SEQUENCE [LARGE SCALE GENOMIC DNA]</scope>
    <source>
        <strain evidence="3 4">SEH01</strain>
    </source>
</reference>
<dbReference type="PRINTS" id="PR00099">
    <property type="entry name" value="CPSGATASE"/>
</dbReference>
<evidence type="ECO:0000256" key="1">
    <source>
        <dbReference type="ARBA" id="ARBA00022962"/>
    </source>
</evidence>
<dbReference type="RefSeq" id="WP_127779396.1">
    <property type="nucleotide sequence ID" value="NZ_SADD01000001.1"/>
</dbReference>
<dbReference type="NCBIfam" id="TIGR00566">
    <property type="entry name" value="trpG_papA"/>
    <property type="match status" value="1"/>
</dbReference>
<evidence type="ECO:0000313" key="4">
    <source>
        <dbReference type="Proteomes" id="UP000282926"/>
    </source>
</evidence>
<protein>
    <submittedName>
        <fullName evidence="3">Aminodeoxychorismate/anthranilate synthase component II</fullName>
    </submittedName>
</protein>
<dbReference type="Proteomes" id="UP000282926">
    <property type="component" value="Unassembled WGS sequence"/>
</dbReference>
<sequence length="206" mass="22093">MRRWTQRDPNDWAIRQPGQVVILDNRDSFVFNLADRLVRAGVSPAVVRSDAIALSTLLESRPSALVVSPGPGHPRDAGISEAAIEALSGQVPVLGVCLGHQAIARVFGTPVVRSEQPRHGMASAITHDGSGIFKGMDEVFPMARYHSLVARAPLIAPLVANAWAEGFVMGVRHETHPTHGVQFHPESILSPGGLGMLHNFLALISD</sequence>
<evidence type="ECO:0000259" key="2">
    <source>
        <dbReference type="Pfam" id="PF00117"/>
    </source>
</evidence>
<dbReference type="PRINTS" id="PR00096">
    <property type="entry name" value="GATASE"/>
</dbReference>
<name>A0ABY0CYS7_9DELT</name>
<comment type="caution">
    <text evidence="3">The sequence shown here is derived from an EMBL/GenBank/DDBJ whole genome shotgun (WGS) entry which is preliminary data.</text>
</comment>
<gene>
    <name evidence="3" type="ORF">EA187_05245</name>
</gene>
<organism evidence="3 4">
    <name type="scientific">Lujinxingia sediminis</name>
    <dbReference type="NCBI Taxonomy" id="2480984"/>
    <lineage>
        <taxon>Bacteria</taxon>
        <taxon>Deltaproteobacteria</taxon>
        <taxon>Bradymonadales</taxon>
        <taxon>Lujinxingiaceae</taxon>
        <taxon>Lujinxingia</taxon>
    </lineage>
</organism>
<dbReference type="EMBL" id="SADD01000001">
    <property type="protein sequence ID" value="RVU48835.1"/>
    <property type="molecule type" value="Genomic_DNA"/>
</dbReference>
<dbReference type="CDD" id="cd01743">
    <property type="entry name" value="GATase1_Anthranilate_Synthase"/>
    <property type="match status" value="1"/>
</dbReference>
<dbReference type="PRINTS" id="PR00097">
    <property type="entry name" value="ANTSNTHASEII"/>
</dbReference>
<dbReference type="Gene3D" id="3.40.50.880">
    <property type="match status" value="1"/>
</dbReference>
<keyword evidence="4" id="KW-1185">Reference proteome</keyword>
<dbReference type="InterPro" id="IPR017926">
    <property type="entry name" value="GATASE"/>
</dbReference>
<dbReference type="Pfam" id="PF00117">
    <property type="entry name" value="GATase"/>
    <property type="match status" value="1"/>
</dbReference>
<evidence type="ECO:0000313" key="3">
    <source>
        <dbReference type="EMBL" id="RVU48835.1"/>
    </source>
</evidence>
<dbReference type="PANTHER" id="PTHR43418">
    <property type="entry name" value="MULTIFUNCTIONAL TRYPTOPHAN BIOSYNTHESIS PROTEIN-RELATED"/>
    <property type="match status" value="1"/>
</dbReference>
<dbReference type="InterPro" id="IPR029062">
    <property type="entry name" value="Class_I_gatase-like"/>
</dbReference>
<dbReference type="InterPro" id="IPR050472">
    <property type="entry name" value="Anth_synth/Amidotransfase"/>
</dbReference>
<dbReference type="PANTHER" id="PTHR43418:SF4">
    <property type="entry name" value="MULTIFUNCTIONAL TRYPTOPHAN BIOSYNTHESIS PROTEIN"/>
    <property type="match status" value="1"/>
</dbReference>
<proteinExistence type="predicted"/>
<accession>A0ABY0CYS7</accession>
<dbReference type="SUPFAM" id="SSF52317">
    <property type="entry name" value="Class I glutamine amidotransferase-like"/>
    <property type="match status" value="1"/>
</dbReference>
<feature type="domain" description="Glutamine amidotransferase" evidence="2">
    <location>
        <begin position="21"/>
        <end position="201"/>
    </location>
</feature>
<keyword evidence="1" id="KW-0315">Glutamine amidotransferase</keyword>
<dbReference type="InterPro" id="IPR006221">
    <property type="entry name" value="TrpG/PapA_dom"/>
</dbReference>
<dbReference type="PROSITE" id="PS51273">
    <property type="entry name" value="GATASE_TYPE_1"/>
    <property type="match status" value="1"/>
</dbReference>